<evidence type="ECO:0000259" key="10">
    <source>
        <dbReference type="Pfam" id="PF05486"/>
    </source>
</evidence>
<evidence type="ECO:0000256" key="4">
    <source>
        <dbReference type="ARBA" id="ARBA00022490"/>
    </source>
</evidence>
<dbReference type="PANTHER" id="PTHR12834">
    <property type="entry name" value="SIGNAL RECOGNITION PARTICLE 9 KDA PROTEIN"/>
    <property type="match status" value="1"/>
</dbReference>
<evidence type="ECO:0000256" key="5">
    <source>
        <dbReference type="ARBA" id="ARBA00022884"/>
    </source>
</evidence>
<evidence type="ECO:0000256" key="7">
    <source>
        <dbReference type="ARBA" id="ARBA00023274"/>
    </source>
</evidence>
<evidence type="ECO:0000256" key="8">
    <source>
        <dbReference type="ARBA" id="ARBA00045462"/>
    </source>
</evidence>
<dbReference type="InterPro" id="IPR039432">
    <property type="entry name" value="SRP9_dom"/>
</dbReference>
<evidence type="ECO:0000256" key="6">
    <source>
        <dbReference type="ARBA" id="ARBA00023135"/>
    </source>
</evidence>
<reference evidence="12" key="1">
    <citation type="journal article" date="2017" name="bioRxiv">
        <title>Comparative analysis of the genomes of Stylophora pistillata and Acropora digitifera provides evidence for extensive differences between species of corals.</title>
        <authorList>
            <person name="Voolstra C.R."/>
            <person name="Li Y."/>
            <person name="Liew Y.J."/>
            <person name="Baumgarten S."/>
            <person name="Zoccola D."/>
            <person name="Flot J.-F."/>
            <person name="Tambutte S."/>
            <person name="Allemand D."/>
            <person name="Aranda M."/>
        </authorList>
    </citation>
    <scope>NUCLEOTIDE SEQUENCE [LARGE SCALE GENOMIC DNA]</scope>
</reference>
<gene>
    <name evidence="11" type="primary">ZK512.4</name>
    <name evidence="11" type="ORF">AWC38_SpisGene20875</name>
</gene>
<protein>
    <recommendedName>
        <fullName evidence="3 9">Signal recognition particle 9 kDa protein</fullName>
        <shortName evidence="9">SRP9</shortName>
    </recommendedName>
</protein>
<keyword evidence="5 9" id="KW-0694">RNA-binding</keyword>
<dbReference type="GO" id="GO:0008312">
    <property type="term" value="F:7S RNA binding"/>
    <property type="evidence" value="ECO:0007669"/>
    <property type="project" value="InterPro"/>
</dbReference>
<evidence type="ECO:0000313" key="11">
    <source>
        <dbReference type="EMBL" id="PFX14937.1"/>
    </source>
</evidence>
<dbReference type="GO" id="GO:0005786">
    <property type="term" value="C:signal recognition particle, endoplasmic reticulum targeting"/>
    <property type="evidence" value="ECO:0007669"/>
    <property type="project" value="UniProtKB-KW"/>
</dbReference>
<evidence type="ECO:0000256" key="3">
    <source>
        <dbReference type="ARBA" id="ARBA00020414"/>
    </source>
</evidence>
<dbReference type="EMBL" id="LSMT01000708">
    <property type="protein sequence ID" value="PFX14937.1"/>
    <property type="molecule type" value="Genomic_DNA"/>
</dbReference>
<accession>A0A2B4RF14</accession>
<comment type="caution">
    <text evidence="11">The sequence shown here is derived from an EMBL/GenBank/DDBJ whole genome shotgun (WGS) entry which is preliminary data.</text>
</comment>
<proteinExistence type="inferred from homology"/>
<sequence>MVYFDSWDEFAAAVEQLCVAEPRKFRFVVKYRHCDGKLVLKGTDDQVCLKYRTEQQQDIKKLEKLNSVLMRHAAAK</sequence>
<dbReference type="SUPFAM" id="SSF54762">
    <property type="entry name" value="Signal recognition particle alu RNA binding heterodimer, SRP9/14"/>
    <property type="match status" value="1"/>
</dbReference>
<dbReference type="GO" id="GO:0045900">
    <property type="term" value="P:negative regulation of translational elongation"/>
    <property type="evidence" value="ECO:0007669"/>
    <property type="project" value="InterPro"/>
</dbReference>
<evidence type="ECO:0000313" key="12">
    <source>
        <dbReference type="Proteomes" id="UP000225706"/>
    </source>
</evidence>
<dbReference type="GO" id="GO:0006614">
    <property type="term" value="P:SRP-dependent cotranslational protein targeting to membrane"/>
    <property type="evidence" value="ECO:0007669"/>
    <property type="project" value="InterPro"/>
</dbReference>
<dbReference type="AlphaFoldDB" id="A0A2B4RF14"/>
<keyword evidence="4 9" id="KW-0963">Cytoplasm</keyword>
<evidence type="ECO:0000256" key="1">
    <source>
        <dbReference type="ARBA" id="ARBA00004496"/>
    </source>
</evidence>
<evidence type="ECO:0000256" key="9">
    <source>
        <dbReference type="PIRNR" id="PIRNR017029"/>
    </source>
</evidence>
<dbReference type="Pfam" id="PF05486">
    <property type="entry name" value="SRP9-21"/>
    <property type="match status" value="1"/>
</dbReference>
<organism evidence="11 12">
    <name type="scientific">Stylophora pistillata</name>
    <name type="common">Smooth cauliflower coral</name>
    <dbReference type="NCBI Taxonomy" id="50429"/>
    <lineage>
        <taxon>Eukaryota</taxon>
        <taxon>Metazoa</taxon>
        <taxon>Cnidaria</taxon>
        <taxon>Anthozoa</taxon>
        <taxon>Hexacorallia</taxon>
        <taxon>Scleractinia</taxon>
        <taxon>Astrocoeniina</taxon>
        <taxon>Pocilloporidae</taxon>
        <taxon>Stylophora</taxon>
    </lineage>
</organism>
<comment type="similarity">
    <text evidence="2 9">Belongs to the SRP9 family.</text>
</comment>
<dbReference type="InterPro" id="IPR008832">
    <property type="entry name" value="SRP9"/>
</dbReference>
<dbReference type="InterPro" id="IPR039914">
    <property type="entry name" value="SRP9-like"/>
</dbReference>
<dbReference type="FunFam" id="3.30.720.10:FF:000001">
    <property type="entry name" value="Signal recognition particle 9 kDa protein"/>
    <property type="match status" value="1"/>
</dbReference>
<dbReference type="OrthoDB" id="360923at2759"/>
<dbReference type="Gene3D" id="3.30.720.10">
    <property type="entry name" value="Signal recognition particle alu RNA binding heterodimer, srp9/1"/>
    <property type="match status" value="1"/>
</dbReference>
<dbReference type="InterPro" id="IPR009018">
    <property type="entry name" value="Signal_recog_particle_SRP9/14"/>
</dbReference>
<comment type="function">
    <text evidence="8 9">Component of the signal recognition particle (SRP) complex, a ribonucleoprotein complex that mediates the cotranslational targeting of secretory and membrane proteins to the endoplasmic reticulum (ER). SRP9 together with SRP14 and the Alu portion of the SRP RNA, constitutes the elongation arrest domain of SRP. The complex of SRP9 and SRP14 is required for SRP RNA binding.</text>
</comment>
<keyword evidence="6 9" id="KW-0733">Signal recognition particle</keyword>
<comment type="subcellular location">
    <subcellularLocation>
        <location evidence="1 9">Cytoplasm</location>
    </subcellularLocation>
</comment>
<dbReference type="Proteomes" id="UP000225706">
    <property type="component" value="Unassembled WGS sequence"/>
</dbReference>
<keyword evidence="12" id="KW-1185">Reference proteome</keyword>
<evidence type="ECO:0000256" key="2">
    <source>
        <dbReference type="ARBA" id="ARBA00009193"/>
    </source>
</evidence>
<dbReference type="GO" id="GO:0005829">
    <property type="term" value="C:cytosol"/>
    <property type="evidence" value="ECO:0007669"/>
    <property type="project" value="UniProtKB-ARBA"/>
</dbReference>
<dbReference type="PIRSF" id="PIRSF017029">
    <property type="entry name" value="Signal_recog_particle_SRP9"/>
    <property type="match status" value="1"/>
</dbReference>
<dbReference type="STRING" id="50429.A0A2B4RF14"/>
<keyword evidence="7 9" id="KW-0687">Ribonucleoprotein</keyword>
<feature type="domain" description="SRP9" evidence="10">
    <location>
        <begin position="5"/>
        <end position="72"/>
    </location>
</feature>
<dbReference type="PANTHER" id="PTHR12834:SF12">
    <property type="entry name" value="SIGNAL RECOGNITION PARTICLE 9 KDA PROTEIN"/>
    <property type="match status" value="1"/>
</dbReference>
<name>A0A2B4RF14_STYPI</name>